<evidence type="ECO:0000313" key="1">
    <source>
        <dbReference type="Proteomes" id="UP000887565"/>
    </source>
</evidence>
<organism evidence="1 2">
    <name type="scientific">Romanomermis culicivorax</name>
    <name type="common">Nematode worm</name>
    <dbReference type="NCBI Taxonomy" id="13658"/>
    <lineage>
        <taxon>Eukaryota</taxon>
        <taxon>Metazoa</taxon>
        <taxon>Ecdysozoa</taxon>
        <taxon>Nematoda</taxon>
        <taxon>Enoplea</taxon>
        <taxon>Dorylaimia</taxon>
        <taxon>Mermithida</taxon>
        <taxon>Mermithoidea</taxon>
        <taxon>Mermithidae</taxon>
        <taxon>Romanomermis</taxon>
    </lineage>
</organism>
<name>A0A915IIT6_ROMCU</name>
<dbReference type="WBParaSite" id="nRc.2.0.1.t13971-RA">
    <property type="protein sequence ID" value="nRc.2.0.1.t13971-RA"/>
    <property type="gene ID" value="nRc.2.0.1.g13971"/>
</dbReference>
<proteinExistence type="predicted"/>
<reference evidence="2" key="1">
    <citation type="submission" date="2022-11" db="UniProtKB">
        <authorList>
            <consortium name="WormBaseParasite"/>
        </authorList>
    </citation>
    <scope>IDENTIFICATION</scope>
</reference>
<keyword evidence="1" id="KW-1185">Reference proteome</keyword>
<accession>A0A915IIT6</accession>
<protein>
    <submittedName>
        <fullName evidence="2">Uncharacterized protein</fullName>
    </submittedName>
</protein>
<sequence length="84" mass="9336">MMLAPVQTPNRPPTLATKSSHDWASTSTIISTLCSECSNVWTNCKNLPYIDKACVDERKGKHVLSVIISLSFSRQGNEDVDFHL</sequence>
<evidence type="ECO:0000313" key="2">
    <source>
        <dbReference type="WBParaSite" id="nRc.2.0.1.t13971-RA"/>
    </source>
</evidence>
<dbReference type="Proteomes" id="UP000887565">
    <property type="component" value="Unplaced"/>
</dbReference>
<dbReference type="AlphaFoldDB" id="A0A915IIT6"/>